<feature type="transmembrane region" description="Helical" evidence="1">
    <location>
        <begin position="230"/>
        <end position="251"/>
    </location>
</feature>
<dbReference type="InterPro" id="IPR050879">
    <property type="entry name" value="Acyltransferase_3"/>
</dbReference>
<gene>
    <name evidence="3" type="ORF">RN607_02025</name>
</gene>
<dbReference type="Pfam" id="PF01757">
    <property type="entry name" value="Acyl_transf_3"/>
    <property type="match status" value="1"/>
</dbReference>
<name>A0AA96J9Z2_9MICO</name>
<evidence type="ECO:0000256" key="1">
    <source>
        <dbReference type="SAM" id="Phobius"/>
    </source>
</evidence>
<feature type="transmembrane region" description="Helical" evidence="1">
    <location>
        <begin position="206"/>
        <end position="223"/>
    </location>
</feature>
<keyword evidence="1" id="KW-0472">Membrane</keyword>
<proteinExistence type="predicted"/>
<dbReference type="GO" id="GO:0009103">
    <property type="term" value="P:lipopolysaccharide biosynthetic process"/>
    <property type="evidence" value="ECO:0007669"/>
    <property type="project" value="TreeGrafter"/>
</dbReference>
<feature type="transmembrane region" description="Helical" evidence="1">
    <location>
        <begin position="21"/>
        <end position="41"/>
    </location>
</feature>
<feature type="domain" description="Acyltransferase 3" evidence="2">
    <location>
        <begin position="15"/>
        <end position="332"/>
    </location>
</feature>
<evidence type="ECO:0000259" key="2">
    <source>
        <dbReference type="Pfam" id="PF01757"/>
    </source>
</evidence>
<dbReference type="GO" id="GO:0016020">
    <property type="term" value="C:membrane"/>
    <property type="evidence" value="ECO:0007669"/>
    <property type="project" value="TreeGrafter"/>
</dbReference>
<keyword evidence="1" id="KW-1133">Transmembrane helix</keyword>
<protein>
    <submittedName>
        <fullName evidence="3">Acyltransferase</fullName>
        <ecNumber evidence="3">2.3.-.-</ecNumber>
    </submittedName>
</protein>
<dbReference type="KEGG" id="dcp:RN607_02025"/>
<keyword evidence="3" id="KW-0808">Transferase</keyword>
<reference evidence="3" key="1">
    <citation type="submission" date="2023-09" db="EMBL/GenBank/DDBJ databases">
        <title>Demequina sp. a novel bacteria isolated from Capsicum annuum.</title>
        <authorList>
            <person name="Humaira Z."/>
            <person name="Lee J."/>
            <person name="Cho D."/>
        </authorList>
    </citation>
    <scope>NUCLEOTIDE SEQUENCE</scope>
    <source>
        <strain evidence="3">PMTSA13</strain>
    </source>
</reference>
<dbReference type="RefSeq" id="WP_313543987.1">
    <property type="nucleotide sequence ID" value="NZ_CP134880.1"/>
</dbReference>
<dbReference type="PANTHER" id="PTHR23028:SF53">
    <property type="entry name" value="ACYL_TRANSF_3 DOMAIN-CONTAINING PROTEIN"/>
    <property type="match status" value="1"/>
</dbReference>
<evidence type="ECO:0000313" key="3">
    <source>
        <dbReference type="EMBL" id="WNM27807.1"/>
    </source>
</evidence>
<feature type="transmembrane region" description="Helical" evidence="1">
    <location>
        <begin position="176"/>
        <end position="194"/>
    </location>
</feature>
<keyword evidence="1" id="KW-0812">Transmembrane</keyword>
<organism evidence="3">
    <name type="scientific">Demequina capsici</name>
    <dbReference type="NCBI Taxonomy" id="3075620"/>
    <lineage>
        <taxon>Bacteria</taxon>
        <taxon>Bacillati</taxon>
        <taxon>Actinomycetota</taxon>
        <taxon>Actinomycetes</taxon>
        <taxon>Micrococcales</taxon>
        <taxon>Demequinaceae</taxon>
        <taxon>Demequina</taxon>
    </lineage>
</organism>
<feature type="transmembrane region" description="Helical" evidence="1">
    <location>
        <begin position="314"/>
        <end position="336"/>
    </location>
</feature>
<sequence>MNGTRLGEMNSRSNSIGFIRLVAATAVIIGHSFPAGGFSEWDITLVWTNNQAGLARTSVDVFFILSGFLIAQSFARTSSVWVFAWHRFLRIYPAFWTVLVVTGFVVAPLSASVIGWEYMTMSAPLITGVKGFIPGVLENAPLAGINDSLWTLPWELRAYVLIGALGALSILRKWPVLALFLGSWAWMTFDIISASGSESFSTINSGVRLFTFFLAGTLFYLLREQIVMKLHVFIMSATVLVTALVAGLFIVDSAGGLFYIVAPVPLAYCTFWLAINLPNWFRQINSSYDYSYGIYIYGTLILNILAAAGLNNNWFLYVGIDLVATLVLAALSWHFIERPALSLKSVRLIREEGALRLRRGTHAPLASLGRQPNSDV</sequence>
<feature type="transmembrane region" description="Helical" evidence="1">
    <location>
        <begin position="95"/>
        <end position="116"/>
    </location>
</feature>
<dbReference type="InterPro" id="IPR002656">
    <property type="entry name" value="Acyl_transf_3_dom"/>
</dbReference>
<feature type="transmembrane region" description="Helical" evidence="1">
    <location>
        <begin position="156"/>
        <end position="171"/>
    </location>
</feature>
<feature type="transmembrane region" description="Helical" evidence="1">
    <location>
        <begin position="61"/>
        <end position="83"/>
    </location>
</feature>
<accession>A0AA96J9Z2</accession>
<keyword evidence="3" id="KW-0012">Acyltransferase</keyword>
<feature type="transmembrane region" description="Helical" evidence="1">
    <location>
        <begin position="257"/>
        <end position="278"/>
    </location>
</feature>
<dbReference type="GO" id="GO:0016747">
    <property type="term" value="F:acyltransferase activity, transferring groups other than amino-acyl groups"/>
    <property type="evidence" value="ECO:0007669"/>
    <property type="project" value="InterPro"/>
</dbReference>
<feature type="transmembrane region" description="Helical" evidence="1">
    <location>
        <begin position="290"/>
        <end position="308"/>
    </location>
</feature>
<dbReference type="EMBL" id="CP134880">
    <property type="protein sequence ID" value="WNM27807.1"/>
    <property type="molecule type" value="Genomic_DNA"/>
</dbReference>
<dbReference type="EC" id="2.3.-.-" evidence="3"/>
<dbReference type="Proteomes" id="UP001303408">
    <property type="component" value="Chromosome"/>
</dbReference>
<dbReference type="PANTHER" id="PTHR23028">
    <property type="entry name" value="ACETYLTRANSFERASE"/>
    <property type="match status" value="1"/>
</dbReference>
<dbReference type="AlphaFoldDB" id="A0AA96J9Z2"/>